<evidence type="ECO:0000313" key="3">
    <source>
        <dbReference type="Proteomes" id="UP000324748"/>
    </source>
</evidence>
<dbReference type="AlphaFoldDB" id="A0A5B0QNH5"/>
<reference evidence="2 3" key="1">
    <citation type="submission" date="2019-05" db="EMBL/GenBank/DDBJ databases">
        <title>Emergence of the Ug99 lineage of the wheat stem rust pathogen through somatic hybridization.</title>
        <authorList>
            <person name="Li F."/>
            <person name="Upadhyaya N.M."/>
            <person name="Sperschneider J."/>
            <person name="Matny O."/>
            <person name="Nguyen-Phuc H."/>
            <person name="Mago R."/>
            <person name="Raley C."/>
            <person name="Miller M.E."/>
            <person name="Silverstein K.A.T."/>
            <person name="Henningsen E."/>
            <person name="Hirsch C.D."/>
            <person name="Visser B."/>
            <person name="Pretorius Z.A."/>
            <person name="Steffenson B.J."/>
            <person name="Schwessinger B."/>
            <person name="Dodds P.N."/>
            <person name="Figueroa M."/>
        </authorList>
    </citation>
    <scope>NUCLEOTIDE SEQUENCE [LARGE SCALE GENOMIC DNA]</scope>
    <source>
        <strain evidence="2">21-0</strain>
    </source>
</reference>
<name>A0A5B0QNH5_PUCGR</name>
<feature type="compositionally biased region" description="Low complexity" evidence="1">
    <location>
        <begin position="63"/>
        <end position="79"/>
    </location>
</feature>
<feature type="compositionally biased region" description="Basic and acidic residues" evidence="1">
    <location>
        <begin position="82"/>
        <end position="92"/>
    </location>
</feature>
<gene>
    <name evidence="2" type="ORF">PGT21_019781</name>
</gene>
<organism evidence="2 3">
    <name type="scientific">Puccinia graminis f. sp. tritici</name>
    <dbReference type="NCBI Taxonomy" id="56615"/>
    <lineage>
        <taxon>Eukaryota</taxon>
        <taxon>Fungi</taxon>
        <taxon>Dikarya</taxon>
        <taxon>Basidiomycota</taxon>
        <taxon>Pucciniomycotina</taxon>
        <taxon>Pucciniomycetes</taxon>
        <taxon>Pucciniales</taxon>
        <taxon>Pucciniaceae</taxon>
        <taxon>Puccinia</taxon>
    </lineage>
</organism>
<protein>
    <submittedName>
        <fullName evidence="2">Uncharacterized protein</fullName>
    </submittedName>
</protein>
<accession>A0A5B0QNH5</accession>
<sequence>MGELCFNQEWNGGPEQSRFSNILFSLFMVHTRRNTDVPLTIPNFLARITPPRQTLAGQTSVASTFPFPSDSPISSILSSNDKNFRSFSRDMPDPADPANHTSSEASGSNNPTKGDSSGQ</sequence>
<evidence type="ECO:0000313" key="2">
    <source>
        <dbReference type="EMBL" id="KAA1114722.1"/>
    </source>
</evidence>
<feature type="compositionally biased region" description="Polar residues" evidence="1">
    <location>
        <begin position="99"/>
        <end position="119"/>
    </location>
</feature>
<feature type="region of interest" description="Disordered" evidence="1">
    <location>
        <begin position="57"/>
        <end position="119"/>
    </location>
</feature>
<keyword evidence="3" id="KW-1185">Reference proteome</keyword>
<dbReference type="Proteomes" id="UP000324748">
    <property type="component" value="Unassembled WGS sequence"/>
</dbReference>
<evidence type="ECO:0000256" key="1">
    <source>
        <dbReference type="SAM" id="MobiDB-lite"/>
    </source>
</evidence>
<comment type="caution">
    <text evidence="2">The sequence shown here is derived from an EMBL/GenBank/DDBJ whole genome shotgun (WGS) entry which is preliminary data.</text>
</comment>
<dbReference type="EMBL" id="VSWC01000014">
    <property type="protein sequence ID" value="KAA1114722.1"/>
    <property type="molecule type" value="Genomic_DNA"/>
</dbReference>
<proteinExistence type="predicted"/>